<gene>
    <name evidence="5" type="ORF">HGRIS_004254</name>
</gene>
<dbReference type="InterPro" id="IPR019775">
    <property type="entry name" value="WD40_repeat_CS"/>
</dbReference>
<evidence type="ECO:0000256" key="4">
    <source>
        <dbReference type="SAM" id="MobiDB-lite"/>
    </source>
</evidence>
<protein>
    <recommendedName>
        <fullName evidence="7">WD40 repeat-like protein</fullName>
    </recommendedName>
</protein>
<dbReference type="InterPro" id="IPR015943">
    <property type="entry name" value="WD40/YVTN_repeat-like_dom_sf"/>
</dbReference>
<evidence type="ECO:0000313" key="6">
    <source>
        <dbReference type="Proteomes" id="UP001556367"/>
    </source>
</evidence>
<feature type="repeat" description="WD" evidence="3">
    <location>
        <begin position="202"/>
        <end position="243"/>
    </location>
</feature>
<dbReference type="PRINTS" id="PR00320">
    <property type="entry name" value="GPROTEINBRPT"/>
</dbReference>
<dbReference type="PROSITE" id="PS50294">
    <property type="entry name" value="WD_REPEATS_REGION"/>
    <property type="match status" value="4"/>
</dbReference>
<feature type="repeat" description="WD" evidence="3">
    <location>
        <begin position="159"/>
        <end position="200"/>
    </location>
</feature>
<keyword evidence="2" id="KW-0677">Repeat</keyword>
<sequence>MTEALRTLLFDVNDFIVAFRDAIELSIPHIYISGLANVHFTSEVACHYKQRWNNIPRIHAEGISKKRNSLLHLRGHTDGVTSVAFSADGRRIVSGSCDTTVRVWDSSTGHPAMPPLEGHTDRVTSVAFSPDGRHIVSGSWDETIRVWDASTGHAAMSPLEGHAGWVSSVAFSPDGRHIVSGSEDKTIRVWDTSTGHAAMPPLEGHTSPVNSVAFSPDGSHIASGSADKAIRVWDASTGHVTILPREGHDETITSVAGSRDEYPSSAAPSIFGRNQPQSSERRHHVTTNSSPDHQHDHLSGPRVRALAPSDSLCAIDYQPGPPRFAHPRQPCLSYP</sequence>
<evidence type="ECO:0000256" key="3">
    <source>
        <dbReference type="PROSITE-ProRule" id="PRU00221"/>
    </source>
</evidence>
<proteinExistence type="predicted"/>
<feature type="repeat" description="WD" evidence="3">
    <location>
        <begin position="116"/>
        <end position="157"/>
    </location>
</feature>
<dbReference type="CDD" id="cd00200">
    <property type="entry name" value="WD40"/>
    <property type="match status" value="1"/>
</dbReference>
<dbReference type="PANTHER" id="PTHR22847">
    <property type="entry name" value="WD40 REPEAT PROTEIN"/>
    <property type="match status" value="1"/>
</dbReference>
<dbReference type="SMART" id="SM00320">
    <property type="entry name" value="WD40"/>
    <property type="match status" value="4"/>
</dbReference>
<reference evidence="6" key="1">
    <citation type="submission" date="2024-06" db="EMBL/GenBank/DDBJ databases">
        <title>Multi-omics analyses provide insights into the biosynthesis of the anticancer antibiotic pleurotin in Hohenbuehelia grisea.</title>
        <authorList>
            <person name="Weaver J.A."/>
            <person name="Alberti F."/>
        </authorList>
    </citation>
    <scope>NUCLEOTIDE SEQUENCE [LARGE SCALE GENOMIC DNA]</scope>
    <source>
        <strain evidence="6">T-177</strain>
    </source>
</reference>
<dbReference type="Proteomes" id="UP001556367">
    <property type="component" value="Unassembled WGS sequence"/>
</dbReference>
<dbReference type="Gene3D" id="2.130.10.10">
    <property type="entry name" value="YVTN repeat-like/Quinoprotein amine dehydrogenase"/>
    <property type="match status" value="2"/>
</dbReference>
<feature type="repeat" description="WD" evidence="3">
    <location>
        <begin position="73"/>
        <end position="114"/>
    </location>
</feature>
<dbReference type="SUPFAM" id="SSF50978">
    <property type="entry name" value="WD40 repeat-like"/>
    <property type="match status" value="1"/>
</dbReference>
<evidence type="ECO:0000256" key="1">
    <source>
        <dbReference type="ARBA" id="ARBA00022574"/>
    </source>
</evidence>
<dbReference type="InterPro" id="IPR001680">
    <property type="entry name" value="WD40_rpt"/>
</dbReference>
<dbReference type="InterPro" id="IPR020472">
    <property type="entry name" value="WD40_PAC1"/>
</dbReference>
<evidence type="ECO:0008006" key="7">
    <source>
        <dbReference type="Google" id="ProtNLM"/>
    </source>
</evidence>
<accession>A0ABR3IP88</accession>
<keyword evidence="6" id="KW-1185">Reference proteome</keyword>
<keyword evidence="1 3" id="KW-0853">WD repeat</keyword>
<feature type="region of interest" description="Disordered" evidence="4">
    <location>
        <begin position="258"/>
        <end position="305"/>
    </location>
</feature>
<name>A0ABR3IP88_9AGAR</name>
<comment type="caution">
    <text evidence="5">The sequence shown here is derived from an EMBL/GenBank/DDBJ whole genome shotgun (WGS) entry which is preliminary data.</text>
</comment>
<dbReference type="PROSITE" id="PS00678">
    <property type="entry name" value="WD_REPEATS_1"/>
    <property type="match status" value="4"/>
</dbReference>
<dbReference type="PANTHER" id="PTHR22847:SF637">
    <property type="entry name" value="WD REPEAT DOMAIN 5B"/>
    <property type="match status" value="1"/>
</dbReference>
<organism evidence="5 6">
    <name type="scientific">Hohenbuehelia grisea</name>
    <dbReference type="NCBI Taxonomy" id="104357"/>
    <lineage>
        <taxon>Eukaryota</taxon>
        <taxon>Fungi</taxon>
        <taxon>Dikarya</taxon>
        <taxon>Basidiomycota</taxon>
        <taxon>Agaricomycotina</taxon>
        <taxon>Agaricomycetes</taxon>
        <taxon>Agaricomycetidae</taxon>
        <taxon>Agaricales</taxon>
        <taxon>Pleurotineae</taxon>
        <taxon>Pleurotaceae</taxon>
        <taxon>Hohenbuehelia</taxon>
    </lineage>
</organism>
<dbReference type="EMBL" id="JASNQZ010000019">
    <property type="protein sequence ID" value="KAL0945101.1"/>
    <property type="molecule type" value="Genomic_DNA"/>
</dbReference>
<dbReference type="InterPro" id="IPR036322">
    <property type="entry name" value="WD40_repeat_dom_sf"/>
</dbReference>
<dbReference type="Pfam" id="PF00400">
    <property type="entry name" value="WD40"/>
    <property type="match status" value="4"/>
</dbReference>
<evidence type="ECO:0000313" key="5">
    <source>
        <dbReference type="EMBL" id="KAL0945101.1"/>
    </source>
</evidence>
<dbReference type="PROSITE" id="PS50082">
    <property type="entry name" value="WD_REPEATS_2"/>
    <property type="match status" value="4"/>
</dbReference>
<evidence type="ECO:0000256" key="2">
    <source>
        <dbReference type="ARBA" id="ARBA00022737"/>
    </source>
</evidence>